<evidence type="ECO:0000256" key="10">
    <source>
        <dbReference type="ARBA" id="ARBA00035861"/>
    </source>
</evidence>
<dbReference type="PROSITE" id="PS51462">
    <property type="entry name" value="NUDIX"/>
    <property type="match status" value="1"/>
</dbReference>
<keyword evidence="6" id="KW-0227">DNA damage</keyword>
<dbReference type="PANTHER" id="PTHR47707:SF1">
    <property type="entry name" value="NUDIX HYDROLASE FAMILY PROTEIN"/>
    <property type="match status" value="1"/>
</dbReference>
<keyword evidence="7" id="KW-0378">Hydrolase</keyword>
<keyword evidence="9" id="KW-0234">DNA repair</keyword>
<evidence type="ECO:0000259" key="12">
    <source>
        <dbReference type="PROSITE" id="PS51462"/>
    </source>
</evidence>
<dbReference type="InterPro" id="IPR047127">
    <property type="entry name" value="MutT-like"/>
</dbReference>
<reference evidence="13 14" key="1">
    <citation type="submission" date="2024-08" db="EMBL/GenBank/DDBJ databases">
        <title>Genome mining of Saccharopolyspora cebuensis PGLac3 from Nigerian medicinal plant.</title>
        <authorList>
            <person name="Ezeobiora C.E."/>
            <person name="Igbokwe N.H."/>
            <person name="Amin D.H."/>
            <person name="Mendie U.E."/>
        </authorList>
    </citation>
    <scope>NUCLEOTIDE SEQUENCE [LARGE SCALE GENOMIC DNA]</scope>
    <source>
        <strain evidence="13 14">PGLac3</strain>
    </source>
</reference>
<comment type="similarity">
    <text evidence="2">Belongs to the Nudix hydrolase family.</text>
</comment>
<keyword evidence="4" id="KW-0235">DNA replication</keyword>
<dbReference type="SUPFAM" id="SSF55811">
    <property type="entry name" value="Nudix"/>
    <property type="match status" value="1"/>
</dbReference>
<dbReference type="EC" id="3.6.1.55" evidence="11"/>
<keyword evidence="3" id="KW-0515">Mutator protein</keyword>
<evidence type="ECO:0000256" key="2">
    <source>
        <dbReference type="ARBA" id="ARBA00005582"/>
    </source>
</evidence>
<keyword evidence="14" id="KW-1185">Reference proteome</keyword>
<keyword evidence="5" id="KW-0479">Metal-binding</keyword>
<evidence type="ECO:0000256" key="7">
    <source>
        <dbReference type="ARBA" id="ARBA00022801"/>
    </source>
</evidence>
<dbReference type="RefSeq" id="WP_369775515.1">
    <property type="nucleotide sequence ID" value="NZ_JBGEHV010000064.1"/>
</dbReference>
<protein>
    <recommendedName>
        <fullName evidence="11">8-oxo-dGTP diphosphatase</fullName>
        <ecNumber evidence="11">3.6.1.55</ecNumber>
    </recommendedName>
</protein>
<evidence type="ECO:0000256" key="3">
    <source>
        <dbReference type="ARBA" id="ARBA00022457"/>
    </source>
</evidence>
<dbReference type="PANTHER" id="PTHR47707">
    <property type="entry name" value="8-OXO-DGTP DIPHOSPHATASE"/>
    <property type="match status" value="1"/>
</dbReference>
<organism evidence="13 14">
    <name type="scientific">Saccharopolyspora cebuensis</name>
    <dbReference type="NCBI Taxonomy" id="418759"/>
    <lineage>
        <taxon>Bacteria</taxon>
        <taxon>Bacillati</taxon>
        <taxon>Actinomycetota</taxon>
        <taxon>Actinomycetes</taxon>
        <taxon>Pseudonocardiales</taxon>
        <taxon>Pseudonocardiaceae</taxon>
        <taxon>Saccharopolyspora</taxon>
    </lineage>
</organism>
<accession>A0ABV4CQM2</accession>
<keyword evidence="8" id="KW-0460">Magnesium</keyword>
<gene>
    <name evidence="13" type="ORF">AB8O55_25260</name>
</gene>
<evidence type="ECO:0000313" key="13">
    <source>
        <dbReference type="EMBL" id="MEY8042728.1"/>
    </source>
</evidence>
<comment type="catalytic activity">
    <reaction evidence="10">
        <text>8-oxo-dGTP + H2O = 8-oxo-dGMP + diphosphate + H(+)</text>
        <dbReference type="Rhea" id="RHEA:31575"/>
        <dbReference type="ChEBI" id="CHEBI:15377"/>
        <dbReference type="ChEBI" id="CHEBI:15378"/>
        <dbReference type="ChEBI" id="CHEBI:33019"/>
        <dbReference type="ChEBI" id="CHEBI:63224"/>
        <dbReference type="ChEBI" id="CHEBI:77896"/>
        <dbReference type="EC" id="3.6.1.55"/>
    </reaction>
</comment>
<dbReference type="Gene3D" id="3.90.79.10">
    <property type="entry name" value="Nucleoside Triphosphate Pyrophosphohydrolase"/>
    <property type="match status" value="1"/>
</dbReference>
<evidence type="ECO:0000256" key="6">
    <source>
        <dbReference type="ARBA" id="ARBA00022763"/>
    </source>
</evidence>
<evidence type="ECO:0000256" key="11">
    <source>
        <dbReference type="ARBA" id="ARBA00038905"/>
    </source>
</evidence>
<comment type="cofactor">
    <cofactor evidence="1">
        <name>Mg(2+)</name>
        <dbReference type="ChEBI" id="CHEBI:18420"/>
    </cofactor>
</comment>
<dbReference type="InterPro" id="IPR000086">
    <property type="entry name" value="NUDIX_hydrolase_dom"/>
</dbReference>
<evidence type="ECO:0000256" key="4">
    <source>
        <dbReference type="ARBA" id="ARBA00022705"/>
    </source>
</evidence>
<evidence type="ECO:0000313" key="14">
    <source>
        <dbReference type="Proteomes" id="UP001564626"/>
    </source>
</evidence>
<dbReference type="InterPro" id="IPR015797">
    <property type="entry name" value="NUDIX_hydrolase-like_dom_sf"/>
</dbReference>
<dbReference type="Pfam" id="PF00293">
    <property type="entry name" value="NUDIX"/>
    <property type="match status" value="1"/>
</dbReference>
<feature type="domain" description="Nudix hydrolase" evidence="12">
    <location>
        <begin position="17"/>
        <end position="146"/>
    </location>
</feature>
<evidence type="ECO:0000256" key="1">
    <source>
        <dbReference type="ARBA" id="ARBA00001946"/>
    </source>
</evidence>
<evidence type="ECO:0000256" key="9">
    <source>
        <dbReference type="ARBA" id="ARBA00023204"/>
    </source>
</evidence>
<evidence type="ECO:0000256" key="8">
    <source>
        <dbReference type="ARBA" id="ARBA00022842"/>
    </source>
</evidence>
<sequence>MTESQHTLLTAALNDGIEEIVVGAVLADAAGRVLLLHRPDIARDGFAGLWELPSGTREPGEMVFETLVRGVEEATGLTVTVVGGYLGQFDYRSGSGKATRQVTFAVTTDGDSVQLSEHDDYQWAAHDRWDSVSPEVQQILQDWSAAHLGNRG</sequence>
<evidence type="ECO:0000256" key="5">
    <source>
        <dbReference type="ARBA" id="ARBA00022723"/>
    </source>
</evidence>
<name>A0ABV4CQM2_9PSEU</name>
<proteinExistence type="inferred from homology"/>
<dbReference type="EMBL" id="JBGEHV010000064">
    <property type="protein sequence ID" value="MEY8042728.1"/>
    <property type="molecule type" value="Genomic_DNA"/>
</dbReference>
<dbReference type="Proteomes" id="UP001564626">
    <property type="component" value="Unassembled WGS sequence"/>
</dbReference>
<comment type="caution">
    <text evidence="13">The sequence shown here is derived from an EMBL/GenBank/DDBJ whole genome shotgun (WGS) entry which is preliminary data.</text>
</comment>